<proteinExistence type="predicted"/>
<gene>
    <name evidence="2" type="ORF">CQY22_016995</name>
</gene>
<name>A0A2G5P4U7_9MYCO</name>
<accession>A0A2G5P4U7</accession>
<feature type="region of interest" description="Disordered" evidence="1">
    <location>
        <begin position="128"/>
        <end position="159"/>
    </location>
</feature>
<comment type="caution">
    <text evidence="2">The sequence shown here is derived from an EMBL/GenBank/DDBJ whole genome shotgun (WGS) entry which is preliminary data.</text>
</comment>
<protein>
    <submittedName>
        <fullName evidence="2">Uncharacterized protein</fullName>
    </submittedName>
</protein>
<dbReference type="InterPro" id="IPR031702">
    <property type="entry name" value="DUF5078"/>
</dbReference>
<dbReference type="STRING" id="85968.GCA_900073015_03647"/>
<evidence type="ECO:0000313" key="3">
    <source>
        <dbReference type="Proteomes" id="UP000230551"/>
    </source>
</evidence>
<keyword evidence="3" id="KW-1185">Reference proteome</keyword>
<evidence type="ECO:0000313" key="2">
    <source>
        <dbReference type="EMBL" id="PIB73398.1"/>
    </source>
</evidence>
<dbReference type="Proteomes" id="UP000230551">
    <property type="component" value="Unassembled WGS sequence"/>
</dbReference>
<reference evidence="2 3" key="1">
    <citation type="journal article" date="2017" name="Infect. Genet. Evol.">
        <title>The new phylogeny of the genus Mycobacterium: The old and the news.</title>
        <authorList>
            <person name="Tortoli E."/>
            <person name="Fedrizzi T."/>
            <person name="Meehan C.J."/>
            <person name="Trovato A."/>
            <person name="Grottola A."/>
            <person name="Giacobazzi E."/>
            <person name="Serpini G.F."/>
            <person name="Tagliazucchi S."/>
            <person name="Fabio A."/>
            <person name="Bettua C."/>
            <person name="Bertorelli R."/>
            <person name="Frascaro F."/>
            <person name="De Sanctis V."/>
            <person name="Pecorari M."/>
            <person name="Jousson O."/>
            <person name="Segata N."/>
            <person name="Cirillo D.M."/>
        </authorList>
    </citation>
    <scope>NUCLEOTIDE SEQUENCE [LARGE SCALE GENOMIC DNA]</scope>
    <source>
        <strain evidence="2 3">CIP1034565</strain>
    </source>
</reference>
<sequence>MGGGLMLGTAAVATADDALPVAPALLNTDCSRDQLMAATKVVDRPVYDEVVNKYNTESPWVQDHFKYHFDLLLEKSPADRQAEVDELAVFFPQYADFFRMNMDSANAVTAQCHSYPAVDPTVWTPQAPASVAPAQSPADAAPAANAPADAATPAATDVDPAVADVVDDALTDG</sequence>
<dbReference type="EMBL" id="PDCN02000031">
    <property type="protein sequence ID" value="PIB73398.1"/>
    <property type="molecule type" value="Genomic_DNA"/>
</dbReference>
<organism evidence="2 3">
    <name type="scientific">Mycolicibacterium brumae</name>
    <dbReference type="NCBI Taxonomy" id="85968"/>
    <lineage>
        <taxon>Bacteria</taxon>
        <taxon>Bacillati</taxon>
        <taxon>Actinomycetota</taxon>
        <taxon>Actinomycetes</taxon>
        <taxon>Mycobacteriales</taxon>
        <taxon>Mycobacteriaceae</taxon>
        <taxon>Mycolicibacterium</taxon>
    </lineage>
</organism>
<evidence type="ECO:0000256" key="1">
    <source>
        <dbReference type="SAM" id="MobiDB-lite"/>
    </source>
</evidence>
<dbReference type="AlphaFoldDB" id="A0A2G5P4U7"/>
<dbReference type="Pfam" id="PF16877">
    <property type="entry name" value="DUF5078"/>
    <property type="match status" value="1"/>
</dbReference>